<dbReference type="CDD" id="cd06270">
    <property type="entry name" value="PBP1_GalS-like"/>
    <property type="match status" value="1"/>
</dbReference>
<dbReference type="EMBL" id="UGYN01000002">
    <property type="protein sequence ID" value="SUI76012.1"/>
    <property type="molecule type" value="Genomic_DNA"/>
</dbReference>
<dbReference type="InterPro" id="IPR046335">
    <property type="entry name" value="LacI/GalR-like_sensor"/>
</dbReference>
<reference evidence="5 6" key="1">
    <citation type="submission" date="2018-06" db="EMBL/GenBank/DDBJ databases">
        <authorList>
            <consortium name="Pathogen Informatics"/>
            <person name="Doyle S."/>
        </authorList>
    </citation>
    <scope>NUCLEOTIDE SEQUENCE [LARGE SCALE GENOMIC DNA]</scope>
    <source>
        <strain evidence="5 6">NCTC11544</strain>
    </source>
</reference>
<dbReference type="Gene3D" id="3.40.50.2300">
    <property type="match status" value="2"/>
</dbReference>
<dbReference type="GO" id="GO:0003700">
    <property type="term" value="F:DNA-binding transcription factor activity"/>
    <property type="evidence" value="ECO:0007669"/>
    <property type="project" value="TreeGrafter"/>
</dbReference>
<dbReference type="SUPFAM" id="SSF47413">
    <property type="entry name" value="lambda repressor-like DNA-binding domains"/>
    <property type="match status" value="1"/>
</dbReference>
<feature type="domain" description="HTH lacI-type" evidence="4">
    <location>
        <begin position="2"/>
        <end position="56"/>
    </location>
</feature>
<evidence type="ECO:0000313" key="5">
    <source>
        <dbReference type="EMBL" id="SUI76012.1"/>
    </source>
</evidence>
<keyword evidence="1" id="KW-0805">Transcription regulation</keyword>
<dbReference type="GO" id="GO:0000976">
    <property type="term" value="F:transcription cis-regulatory region binding"/>
    <property type="evidence" value="ECO:0007669"/>
    <property type="project" value="TreeGrafter"/>
</dbReference>
<dbReference type="CDD" id="cd01392">
    <property type="entry name" value="HTH_LacI"/>
    <property type="match status" value="1"/>
</dbReference>
<keyword evidence="2" id="KW-0238">DNA-binding</keyword>
<proteinExistence type="predicted"/>
<accession>A0A380A7W1</accession>
<dbReference type="Pfam" id="PF00356">
    <property type="entry name" value="LacI"/>
    <property type="match status" value="1"/>
</dbReference>
<organism evidence="5 6">
    <name type="scientific">Serratia quinivorans</name>
    <dbReference type="NCBI Taxonomy" id="137545"/>
    <lineage>
        <taxon>Bacteria</taxon>
        <taxon>Pseudomonadati</taxon>
        <taxon>Pseudomonadota</taxon>
        <taxon>Gammaproteobacteria</taxon>
        <taxon>Enterobacterales</taxon>
        <taxon>Yersiniaceae</taxon>
        <taxon>Serratia</taxon>
    </lineage>
</organism>
<dbReference type="RefSeq" id="WP_115184022.1">
    <property type="nucleotide sequence ID" value="NZ_CAMKUF010000003.1"/>
</dbReference>
<dbReference type="InterPro" id="IPR028082">
    <property type="entry name" value="Peripla_BP_I"/>
</dbReference>
<dbReference type="Pfam" id="PF13377">
    <property type="entry name" value="Peripla_BP_3"/>
    <property type="match status" value="1"/>
</dbReference>
<dbReference type="PANTHER" id="PTHR30146:SF107">
    <property type="entry name" value="TRANSCRIPTIONAL REGULATOR"/>
    <property type="match status" value="1"/>
</dbReference>
<sequence length="345" mass="38046">MATMKDVARRAGVSTATVSRVINSTAYVEPVTRERVEKAMREFNYHRNAAALALAKRSGNMLGLLTGNLDDPFFSRLARGVEDVTRKDGVKLMVCSGGHQAELEKNGLDFLINQGCEAIVAHVTRMSDADVLRYAAHTPAMVVINRYLPAIANRCIWLDNVSASQAATQMLIRHGHRNIACITTDLPIDDRKQRLEGYRSAMNDAGISVPGSWIISVPFNEQGGELAAERILANDHPFTAALTFNDVMAAGMMRTFRQRQIKLPEAISIVGFDDVTLAKYLHPSLTTMHYPIEKMARRAANLALQLNSAATVAPQNNMFSAELILRDSVIPLEKNTSNQENKPEK</sequence>
<dbReference type="SMART" id="SM00354">
    <property type="entry name" value="HTH_LACI"/>
    <property type="match status" value="1"/>
</dbReference>
<dbReference type="SUPFAM" id="SSF53822">
    <property type="entry name" value="Periplasmic binding protein-like I"/>
    <property type="match status" value="1"/>
</dbReference>
<evidence type="ECO:0000256" key="1">
    <source>
        <dbReference type="ARBA" id="ARBA00023015"/>
    </source>
</evidence>
<evidence type="ECO:0000256" key="3">
    <source>
        <dbReference type="ARBA" id="ARBA00023163"/>
    </source>
</evidence>
<evidence type="ECO:0000313" key="6">
    <source>
        <dbReference type="Proteomes" id="UP000255529"/>
    </source>
</evidence>
<dbReference type="Proteomes" id="UP000255529">
    <property type="component" value="Unassembled WGS sequence"/>
</dbReference>
<evidence type="ECO:0000259" key="4">
    <source>
        <dbReference type="PROSITE" id="PS50932"/>
    </source>
</evidence>
<dbReference type="AlphaFoldDB" id="A0A380A7W1"/>
<dbReference type="Gene3D" id="1.10.260.40">
    <property type="entry name" value="lambda repressor-like DNA-binding domains"/>
    <property type="match status" value="1"/>
</dbReference>
<keyword evidence="3" id="KW-0804">Transcription</keyword>
<evidence type="ECO:0000256" key="2">
    <source>
        <dbReference type="ARBA" id="ARBA00023125"/>
    </source>
</evidence>
<dbReference type="InterPro" id="IPR000843">
    <property type="entry name" value="HTH_LacI"/>
</dbReference>
<dbReference type="PROSITE" id="PS50932">
    <property type="entry name" value="HTH_LACI_2"/>
    <property type="match status" value="1"/>
</dbReference>
<name>A0A380A7W1_9GAMM</name>
<protein>
    <submittedName>
        <fullName evidence="5">Mgl repressor and galactose ultrainduction factor</fullName>
    </submittedName>
</protein>
<gene>
    <name evidence="5" type="primary">galS_2</name>
    <name evidence="5" type="ORF">NCTC11544_03734</name>
</gene>
<dbReference type="PRINTS" id="PR00036">
    <property type="entry name" value="HTHLACI"/>
</dbReference>
<dbReference type="PROSITE" id="PS00356">
    <property type="entry name" value="HTH_LACI_1"/>
    <property type="match status" value="1"/>
</dbReference>
<dbReference type="InterPro" id="IPR010982">
    <property type="entry name" value="Lambda_DNA-bd_dom_sf"/>
</dbReference>
<dbReference type="PANTHER" id="PTHR30146">
    <property type="entry name" value="LACI-RELATED TRANSCRIPTIONAL REPRESSOR"/>
    <property type="match status" value="1"/>
</dbReference>